<feature type="compositionally biased region" description="Basic and acidic residues" evidence="11">
    <location>
        <begin position="89"/>
        <end position="102"/>
    </location>
</feature>
<comment type="similarity">
    <text evidence="2">Belongs to the NFX1 family.</text>
</comment>
<dbReference type="CDD" id="cd06008">
    <property type="entry name" value="NF-X1-zinc-finger"/>
    <property type="match status" value="7"/>
</dbReference>
<proteinExistence type="inferred from homology"/>
<evidence type="ECO:0000256" key="7">
    <source>
        <dbReference type="ARBA" id="ARBA00023015"/>
    </source>
</evidence>
<keyword evidence="15" id="KW-1185">Reference proteome</keyword>
<evidence type="ECO:0000256" key="11">
    <source>
        <dbReference type="SAM" id="MobiDB-lite"/>
    </source>
</evidence>
<dbReference type="Pfam" id="PF01422">
    <property type="entry name" value="zf-NF-X1"/>
    <property type="match status" value="9"/>
</dbReference>
<dbReference type="PROSITE" id="PS50089">
    <property type="entry name" value="ZF_RING_2"/>
    <property type="match status" value="1"/>
</dbReference>
<dbReference type="EMBL" id="CM009301">
    <property type="protein sequence ID" value="PNT09421.1"/>
    <property type="molecule type" value="Genomic_DNA"/>
</dbReference>
<evidence type="ECO:0000256" key="1">
    <source>
        <dbReference type="ARBA" id="ARBA00004123"/>
    </source>
</evidence>
<dbReference type="PANTHER" id="PTHR12360:SF12">
    <property type="entry name" value="TRANSCRIPTIONAL REPRESSOR NF-X1"/>
    <property type="match status" value="1"/>
</dbReference>
<evidence type="ECO:0000313" key="14">
    <source>
        <dbReference type="EMBL" id="PNT09421.1"/>
    </source>
</evidence>
<dbReference type="SUPFAM" id="SSF57850">
    <property type="entry name" value="RING/U-box"/>
    <property type="match status" value="1"/>
</dbReference>
<keyword evidence="8" id="KW-0804">Transcription</keyword>
<evidence type="ECO:0000256" key="8">
    <source>
        <dbReference type="ARBA" id="ARBA00023163"/>
    </source>
</evidence>
<evidence type="ECO:0000256" key="9">
    <source>
        <dbReference type="ARBA" id="ARBA00023242"/>
    </source>
</evidence>
<evidence type="ECO:0000256" key="2">
    <source>
        <dbReference type="ARBA" id="ARBA00007269"/>
    </source>
</evidence>
<dbReference type="InterPro" id="IPR000967">
    <property type="entry name" value="Znf_NFX1"/>
</dbReference>
<dbReference type="GO" id="GO:0006355">
    <property type="term" value="P:regulation of DNA-templated transcription"/>
    <property type="evidence" value="ECO:0000318"/>
    <property type="project" value="GO_Central"/>
</dbReference>
<gene>
    <name evidence="14" type="ORF">POPTR_012G043700</name>
</gene>
<feature type="compositionally biased region" description="Low complexity" evidence="11">
    <location>
        <begin position="1"/>
        <end position="19"/>
    </location>
</feature>
<keyword evidence="5 10" id="KW-0863">Zinc-finger</keyword>
<keyword evidence="3" id="KW-0479">Metal-binding</keyword>
<dbReference type="AlphaFoldDB" id="A0A2K1Y8R8"/>
<dbReference type="InterPro" id="IPR019787">
    <property type="entry name" value="Znf_PHD-finger"/>
</dbReference>
<dbReference type="PANTHER" id="PTHR12360">
    <property type="entry name" value="NUCLEAR TRANSCRIPTION FACTOR, X-BOX BINDING 1 NFX1"/>
    <property type="match status" value="1"/>
</dbReference>
<feature type="region of interest" description="Disordered" evidence="11">
    <location>
        <begin position="1084"/>
        <end position="1108"/>
    </location>
</feature>
<dbReference type="InterPro" id="IPR034078">
    <property type="entry name" value="NFX1_fam"/>
</dbReference>
<name>A0A2K1Y8R8_POPTR</name>
<feature type="domain" description="PHD-type" evidence="12">
    <location>
        <begin position="120"/>
        <end position="181"/>
    </location>
</feature>
<dbReference type="CDD" id="cd16492">
    <property type="entry name" value="RING-CH-C4HC3_NFX1-like"/>
    <property type="match status" value="1"/>
</dbReference>
<keyword evidence="7" id="KW-0805">Transcription regulation</keyword>
<evidence type="ECO:0000256" key="5">
    <source>
        <dbReference type="ARBA" id="ARBA00022771"/>
    </source>
</evidence>
<comment type="subcellular location">
    <subcellularLocation>
        <location evidence="1">Nucleus</location>
    </subcellularLocation>
</comment>
<evidence type="ECO:0000256" key="3">
    <source>
        <dbReference type="ARBA" id="ARBA00022723"/>
    </source>
</evidence>
<evidence type="ECO:0000313" key="15">
    <source>
        <dbReference type="Proteomes" id="UP000006729"/>
    </source>
</evidence>
<feature type="region of interest" description="Disordered" evidence="11">
    <location>
        <begin position="1"/>
        <end position="102"/>
    </location>
</feature>
<dbReference type="Pfam" id="PF24435">
    <property type="entry name" value="RRM_NFXL1"/>
    <property type="match status" value="1"/>
</dbReference>
<feature type="compositionally biased region" description="Acidic residues" evidence="11">
    <location>
        <begin position="1092"/>
        <end position="1101"/>
    </location>
</feature>
<dbReference type="SMART" id="SM00438">
    <property type="entry name" value="ZnF_NFX"/>
    <property type="match status" value="9"/>
</dbReference>
<dbReference type="GO" id="GO:0000977">
    <property type="term" value="F:RNA polymerase II transcription regulatory region sequence-specific DNA binding"/>
    <property type="evidence" value="ECO:0000318"/>
    <property type="project" value="GO_Central"/>
</dbReference>
<evidence type="ECO:0000256" key="10">
    <source>
        <dbReference type="PROSITE-ProRule" id="PRU00175"/>
    </source>
</evidence>
<dbReference type="GO" id="GO:0008270">
    <property type="term" value="F:zinc ion binding"/>
    <property type="evidence" value="ECO:0007669"/>
    <property type="project" value="UniProtKB-KW"/>
</dbReference>
<feature type="compositionally biased region" description="Polar residues" evidence="11">
    <location>
        <begin position="21"/>
        <end position="35"/>
    </location>
</feature>
<evidence type="ECO:0000256" key="4">
    <source>
        <dbReference type="ARBA" id="ARBA00022737"/>
    </source>
</evidence>
<evidence type="ECO:0000259" key="12">
    <source>
        <dbReference type="PROSITE" id="PS50016"/>
    </source>
</evidence>
<dbReference type="GO" id="GO:0005634">
    <property type="term" value="C:nucleus"/>
    <property type="evidence" value="ECO:0000318"/>
    <property type="project" value="GO_Central"/>
</dbReference>
<dbReference type="PROSITE" id="PS50016">
    <property type="entry name" value="ZF_PHD_2"/>
    <property type="match status" value="1"/>
</dbReference>
<evidence type="ECO:0000259" key="13">
    <source>
        <dbReference type="PROSITE" id="PS50089"/>
    </source>
</evidence>
<keyword evidence="4" id="KW-0677">Repeat</keyword>
<dbReference type="Proteomes" id="UP000006729">
    <property type="component" value="Chromosome 12"/>
</dbReference>
<evidence type="ECO:0008006" key="16">
    <source>
        <dbReference type="Google" id="ProtNLM"/>
    </source>
</evidence>
<accession>A0A2K1Y8R8</accession>
<organism evidence="14 15">
    <name type="scientific">Populus trichocarpa</name>
    <name type="common">Western balsam poplar</name>
    <name type="synonym">Populus balsamifera subsp. trichocarpa</name>
    <dbReference type="NCBI Taxonomy" id="3694"/>
    <lineage>
        <taxon>Eukaryota</taxon>
        <taxon>Viridiplantae</taxon>
        <taxon>Streptophyta</taxon>
        <taxon>Embryophyta</taxon>
        <taxon>Tracheophyta</taxon>
        <taxon>Spermatophyta</taxon>
        <taxon>Magnoliopsida</taxon>
        <taxon>eudicotyledons</taxon>
        <taxon>Gunneridae</taxon>
        <taxon>Pentapetalae</taxon>
        <taxon>rosids</taxon>
        <taxon>fabids</taxon>
        <taxon>Malpighiales</taxon>
        <taxon>Salicaceae</taxon>
        <taxon>Saliceae</taxon>
        <taxon>Populus</taxon>
    </lineage>
</organism>
<sequence length="1108" mass="119805">MSFQPRNDGGDNNNGSRSRFPTRQTWVPRGSNPSLPLNGDVNPNPNPNPPSSFSSRNNGNGGHSSHGTGVADYRYKGGVNAPRGGQMGRGKERGVETREVKDPNLPQLAQEIQEKLLKSTVECMICYDMVRRSAPVWSCSSCFSIFHLNCIKKWARAPTSVDLIAEKNQGFNWRCPGCQSVQLTSLKDIRYVCFCGKRTDPPSDLYLTPHSCGEPCGKQLEKEVPGADGSREGLCPHNCVLQCHPGPCPPCKAFAPPSLCPCGKKRITTRCADRKSVLTCGQRCDKLLECWRHRCEQICHVGPCNPCQVLINASCFCKKNTEVVLCGDMAVKGEVKAEDGVFSCNSTCGKVLGCGNHICGETCHPGDCGDCEFMPGRVKSCYCGKTSLQEERNSCLDPIPTCAQICGKSLPCGMHQCKEVCHSGDCAPCLVSVTQKCRCGSTSRTVECYKTTSENEKFLCDKPCGRKKNCGRHRCSERCCPLSNSNNQFSGDWDPHFCQMACGKKLRCGQHSCESLCHSGHCPPCLETIFTDLTCACGRTSIPPPLPCGTPPPSCQLPCSVPQPCGHPASHSCHFGDCPPCSVPVAKECVGGHVILGNIPCGSRDIRCNKLCGKTRQCGLHACGRTCHSPPCDTSPGTETGSRASCGQTCGAPRRDCRHTCTALCHPYAPCPDVRCEFPVTITCSCGRMTASVPCDAGGSNGGYNDTILEASILHKLPAPLQPVESSGKKIPLGQRKFMCDDECAKFERKRVLADAFDINPPNLEALHFGENSSVTELIGDLYRRDPKWVLAVEERCKYLVLSKSRGTTSGLKIHVFCPMLKDKRDAVRLIAERWKVAIYSAGWEPKRFIVIHATPKSKTPSRVIGIKGTTTLSASHPPVFDALVDMDPRLVVSFLDLPREADISSLVLRFGGECELVWLNDKNALAVFNDPARAATAMRRLDHGSVYYGAAVVPQNSGASMGSPATNAWGTAGTAKEGTITALKGTSWKKAVVQESGWREDSWGDEEWSGGGSADVQASAWKGKEHPISTSINRWSVLDSDKADSSSAASVRIEDPAKRVAEILSSSGLESNVSTSNISVQTAMQPGGVSSEEDLSEVVDDWEKAYD</sequence>
<dbReference type="InterPro" id="IPR056234">
    <property type="entry name" value="RRM_NFXL1"/>
</dbReference>
<dbReference type="InParanoid" id="A0A2K1Y8R8"/>
<dbReference type="InterPro" id="IPR001841">
    <property type="entry name" value="Znf_RING"/>
</dbReference>
<protein>
    <recommendedName>
        <fullName evidence="16">NF-X1-type zinc finger protein NFXL1</fullName>
    </recommendedName>
</protein>
<feature type="domain" description="RING-type" evidence="13">
    <location>
        <begin position="123"/>
        <end position="179"/>
    </location>
</feature>
<dbReference type="FunCoup" id="A0A2K1Y8R8">
    <property type="interactions" value="4907"/>
</dbReference>
<dbReference type="GO" id="GO:0000981">
    <property type="term" value="F:DNA-binding transcription factor activity, RNA polymerase II-specific"/>
    <property type="evidence" value="ECO:0000318"/>
    <property type="project" value="GO_Central"/>
</dbReference>
<keyword evidence="9" id="KW-0539">Nucleus</keyword>
<reference evidence="14 15" key="1">
    <citation type="journal article" date="2006" name="Science">
        <title>The genome of black cottonwood, Populus trichocarpa (Torr. &amp; Gray).</title>
        <authorList>
            <person name="Tuskan G.A."/>
            <person name="Difazio S."/>
            <person name="Jansson S."/>
            <person name="Bohlmann J."/>
            <person name="Grigoriev I."/>
            <person name="Hellsten U."/>
            <person name="Putnam N."/>
            <person name="Ralph S."/>
            <person name="Rombauts S."/>
            <person name="Salamov A."/>
            <person name="Schein J."/>
            <person name="Sterck L."/>
            <person name="Aerts A."/>
            <person name="Bhalerao R.R."/>
            <person name="Bhalerao R.P."/>
            <person name="Blaudez D."/>
            <person name="Boerjan W."/>
            <person name="Brun A."/>
            <person name="Brunner A."/>
            <person name="Busov V."/>
            <person name="Campbell M."/>
            <person name="Carlson J."/>
            <person name="Chalot M."/>
            <person name="Chapman J."/>
            <person name="Chen G.L."/>
            <person name="Cooper D."/>
            <person name="Coutinho P.M."/>
            <person name="Couturier J."/>
            <person name="Covert S."/>
            <person name="Cronk Q."/>
            <person name="Cunningham R."/>
            <person name="Davis J."/>
            <person name="Degroeve S."/>
            <person name="Dejardin A."/>
            <person name="Depamphilis C."/>
            <person name="Detter J."/>
            <person name="Dirks B."/>
            <person name="Dubchak I."/>
            <person name="Duplessis S."/>
            <person name="Ehlting J."/>
            <person name="Ellis B."/>
            <person name="Gendler K."/>
            <person name="Goodstein D."/>
            <person name="Gribskov M."/>
            <person name="Grimwood J."/>
            <person name="Groover A."/>
            <person name="Gunter L."/>
            <person name="Hamberger B."/>
            <person name="Heinze B."/>
            <person name="Helariutta Y."/>
            <person name="Henrissat B."/>
            <person name="Holligan D."/>
            <person name="Holt R."/>
            <person name="Huang W."/>
            <person name="Islam-Faridi N."/>
            <person name="Jones S."/>
            <person name="Jones-Rhoades M."/>
            <person name="Jorgensen R."/>
            <person name="Joshi C."/>
            <person name="Kangasjarvi J."/>
            <person name="Karlsson J."/>
            <person name="Kelleher C."/>
            <person name="Kirkpatrick R."/>
            <person name="Kirst M."/>
            <person name="Kohler A."/>
            <person name="Kalluri U."/>
            <person name="Larimer F."/>
            <person name="Leebens-Mack J."/>
            <person name="Leple J.C."/>
            <person name="Locascio P."/>
            <person name="Lou Y."/>
            <person name="Lucas S."/>
            <person name="Martin F."/>
            <person name="Montanini B."/>
            <person name="Napoli C."/>
            <person name="Nelson D.R."/>
            <person name="Nelson C."/>
            <person name="Nieminen K."/>
            <person name="Nilsson O."/>
            <person name="Pereda V."/>
            <person name="Peter G."/>
            <person name="Philippe R."/>
            <person name="Pilate G."/>
            <person name="Poliakov A."/>
            <person name="Razumovskaya J."/>
            <person name="Richardson P."/>
            <person name="Rinaldi C."/>
            <person name="Ritland K."/>
            <person name="Rouze P."/>
            <person name="Ryaboy D."/>
            <person name="Schmutz J."/>
            <person name="Schrader J."/>
            <person name="Segerman B."/>
            <person name="Shin H."/>
            <person name="Siddiqui A."/>
            <person name="Sterky F."/>
            <person name="Terry A."/>
            <person name="Tsai C.J."/>
            <person name="Uberbacher E."/>
            <person name="Unneberg P."/>
            <person name="Vahala J."/>
            <person name="Wall K."/>
            <person name="Wessler S."/>
            <person name="Yang G."/>
            <person name="Yin T."/>
            <person name="Douglas C."/>
            <person name="Marra M."/>
            <person name="Sandberg G."/>
            <person name="Van de Peer Y."/>
            <person name="Rokhsar D."/>
        </authorList>
    </citation>
    <scope>NUCLEOTIDE SEQUENCE [LARGE SCALE GENOMIC DNA]</scope>
    <source>
        <strain evidence="15">cv. Nisqually</strain>
    </source>
</reference>
<keyword evidence="6" id="KW-0862">Zinc</keyword>
<dbReference type="STRING" id="3694.A0A2K1Y8R8"/>
<dbReference type="SMR" id="A0A2K1Y8R8"/>
<evidence type="ECO:0000256" key="6">
    <source>
        <dbReference type="ARBA" id="ARBA00022833"/>
    </source>
</evidence>